<sequence>MKTRLIIISIIVIIVVSSGIVYAISVINEPKTAKDCRFTYGKGGQEMLDCLEKIRDNSSIPSAQEFLKMDCDDLNHIFPEFPSEEVADAWNTRMHECINEQESLQSQANELGMDKGIVTEMENLQQMSCDEIIQRNTEGEYRSSDNREFAREKTLDCSDIEESFAVNASCEELYERYHSGQQYWFEDHKQITENRLAKCSEIVDNEN</sequence>
<reference evidence="1 2" key="2">
    <citation type="journal article" date="2016" name="ISME J.">
        <title>Physiological and genomic characterization of two novel marine thaumarchaeal strains indicates niche differentiation.</title>
        <authorList>
            <person name="Bayer B."/>
            <person name="Vojvoda J."/>
            <person name="Offre P."/>
            <person name="Alves R.J."/>
            <person name="Elisabeth N.H."/>
            <person name="Garcia J.A."/>
            <person name="Volland J.M."/>
            <person name="Srivastava A."/>
            <person name="Schleper C."/>
            <person name="Herndl G.J."/>
        </authorList>
    </citation>
    <scope>NUCLEOTIDE SEQUENCE [LARGE SCALE GENOMIC DNA]</scope>
    <source>
        <strain evidence="1 2">NF5</strain>
    </source>
</reference>
<dbReference type="EMBL" id="CP011070">
    <property type="protein sequence ID" value="AJW70285.1"/>
    <property type="molecule type" value="Genomic_DNA"/>
</dbReference>
<dbReference type="AlphaFoldDB" id="A0A0D5C1U9"/>
<organism evidence="1 2">
    <name type="scientific">Nitrosopumilus adriaticus</name>
    <dbReference type="NCBI Taxonomy" id="1580092"/>
    <lineage>
        <taxon>Archaea</taxon>
        <taxon>Nitrososphaerota</taxon>
        <taxon>Nitrososphaeria</taxon>
        <taxon>Nitrosopumilales</taxon>
        <taxon>Nitrosopumilaceae</taxon>
        <taxon>Nitrosopumilus</taxon>
    </lineage>
</organism>
<dbReference type="HOGENOM" id="CLU_1323969_0_0_2"/>
<keyword evidence="2" id="KW-1185">Reference proteome</keyword>
<reference evidence="2" key="1">
    <citation type="submission" date="2015-03" db="EMBL/GenBank/DDBJ databases">
        <title>Characterization of two novel Thaumarchaeota isolated from the Northern Adriatic Sea.</title>
        <authorList>
            <person name="Bayer B."/>
            <person name="Vojvoda J."/>
            <person name="Offre P."/>
            <person name="Srivastava A."/>
            <person name="Elisabeth N."/>
            <person name="Garcia J.A.L."/>
            <person name="Schleper C."/>
            <person name="Herndl G.J."/>
        </authorList>
    </citation>
    <scope>NUCLEOTIDE SEQUENCE [LARGE SCALE GENOMIC DNA]</scope>
    <source>
        <strain evidence="2">NF5</strain>
    </source>
</reference>
<dbReference type="RefSeq" id="WP_048115532.1">
    <property type="nucleotide sequence ID" value="NZ_CP011070.1"/>
</dbReference>
<evidence type="ECO:0000313" key="2">
    <source>
        <dbReference type="Proteomes" id="UP000032408"/>
    </source>
</evidence>
<dbReference type="STRING" id="1580092.NADRNF5_0589"/>
<dbReference type="OrthoDB" id="378036at2157"/>
<dbReference type="KEGG" id="nin:NADRNF5_0589"/>
<name>A0A0D5C1U9_9ARCH</name>
<accession>A0A0D5C1U9</accession>
<gene>
    <name evidence="1" type="ORF">NADRNF5_0589</name>
</gene>
<proteinExistence type="predicted"/>
<evidence type="ECO:0000313" key="1">
    <source>
        <dbReference type="EMBL" id="AJW70285.1"/>
    </source>
</evidence>
<protein>
    <submittedName>
        <fullName evidence="1">Uncharacterized protein</fullName>
    </submittedName>
</protein>
<dbReference type="Proteomes" id="UP000032408">
    <property type="component" value="Chromosome"/>
</dbReference>
<dbReference type="GeneID" id="24819823"/>